<evidence type="ECO:0000313" key="1">
    <source>
        <dbReference type="EMBL" id="MBB3839328.1"/>
    </source>
</evidence>
<dbReference type="AlphaFoldDB" id="A0A7W5ZL56"/>
<evidence type="ECO:0000313" key="2">
    <source>
        <dbReference type="Proteomes" id="UP000541352"/>
    </source>
</evidence>
<comment type="caution">
    <text evidence="1">The sequence shown here is derived from an EMBL/GenBank/DDBJ whole genome shotgun (WGS) entry which is preliminary data.</text>
</comment>
<keyword evidence="2" id="KW-1185">Reference proteome</keyword>
<dbReference type="Proteomes" id="UP000541352">
    <property type="component" value="Unassembled WGS sequence"/>
</dbReference>
<proteinExistence type="predicted"/>
<sequence length="176" mass="19679">MQSYLKNSLTFFAFTLVYFFGFNTIAQDKSTRPSPPAQVSREVGGITISLNYGQPSVKGRKVWGELVPYGQVWRAGANEATTFEIDKDATIEGTTLPAGKYGFFVIPSEGKWTLIFNKVAAQWGAFKYDEKQDALRVSVQPKKSSQFNEKLLYTISPKGKVSLLWENVEVAFSVNQ</sequence>
<evidence type="ECO:0008006" key="3">
    <source>
        <dbReference type="Google" id="ProtNLM"/>
    </source>
</evidence>
<dbReference type="RefSeq" id="WP_183975481.1">
    <property type="nucleotide sequence ID" value="NZ_JACIBY010000006.1"/>
</dbReference>
<dbReference type="InterPro" id="IPR021314">
    <property type="entry name" value="DUF2911"/>
</dbReference>
<accession>A0A7W5ZL56</accession>
<dbReference type="Pfam" id="PF11138">
    <property type="entry name" value="DUF2911"/>
    <property type="match status" value="1"/>
</dbReference>
<organism evidence="1 2">
    <name type="scientific">Runella defluvii</name>
    <dbReference type="NCBI Taxonomy" id="370973"/>
    <lineage>
        <taxon>Bacteria</taxon>
        <taxon>Pseudomonadati</taxon>
        <taxon>Bacteroidota</taxon>
        <taxon>Cytophagia</taxon>
        <taxon>Cytophagales</taxon>
        <taxon>Spirosomataceae</taxon>
        <taxon>Runella</taxon>
    </lineage>
</organism>
<reference evidence="1 2" key="1">
    <citation type="submission" date="2020-08" db="EMBL/GenBank/DDBJ databases">
        <title>Genomic Encyclopedia of Type Strains, Phase IV (KMG-IV): sequencing the most valuable type-strain genomes for metagenomic binning, comparative biology and taxonomic classification.</title>
        <authorList>
            <person name="Goeker M."/>
        </authorList>
    </citation>
    <scope>NUCLEOTIDE SEQUENCE [LARGE SCALE GENOMIC DNA]</scope>
    <source>
        <strain evidence="1 2">DSM 17976</strain>
    </source>
</reference>
<protein>
    <recommendedName>
        <fullName evidence="3">DUF2911 domain-containing protein</fullName>
    </recommendedName>
</protein>
<name>A0A7W5ZL56_9BACT</name>
<dbReference type="EMBL" id="JACIBY010000006">
    <property type="protein sequence ID" value="MBB3839328.1"/>
    <property type="molecule type" value="Genomic_DNA"/>
</dbReference>
<gene>
    <name evidence="1" type="ORF">FHS57_003334</name>
</gene>